<evidence type="ECO:0000313" key="5">
    <source>
        <dbReference type="EMBL" id="HIU48435.1"/>
    </source>
</evidence>
<evidence type="ECO:0000256" key="4">
    <source>
        <dbReference type="NCBIfam" id="TIGR00152"/>
    </source>
</evidence>
<reference evidence="5" key="1">
    <citation type="submission" date="2020-10" db="EMBL/GenBank/DDBJ databases">
        <authorList>
            <person name="Gilroy R."/>
        </authorList>
    </citation>
    <scope>NUCLEOTIDE SEQUENCE</scope>
    <source>
        <strain evidence="5">ChiSjej4B22-9803</strain>
    </source>
</reference>
<evidence type="ECO:0000256" key="1">
    <source>
        <dbReference type="ARBA" id="ARBA00022741"/>
    </source>
</evidence>
<keyword evidence="3 5" id="KW-0418">Kinase</keyword>
<proteinExistence type="inferred from homology"/>
<dbReference type="PANTHER" id="PTHR10695">
    <property type="entry name" value="DEPHOSPHO-COA KINASE-RELATED"/>
    <property type="match status" value="1"/>
</dbReference>
<dbReference type="Gene3D" id="3.40.50.300">
    <property type="entry name" value="P-loop containing nucleotide triphosphate hydrolases"/>
    <property type="match status" value="1"/>
</dbReference>
<keyword evidence="3" id="KW-0173">Coenzyme A biosynthesis</keyword>
<evidence type="ECO:0000313" key="6">
    <source>
        <dbReference type="Proteomes" id="UP000824111"/>
    </source>
</evidence>
<dbReference type="GO" id="GO:0005737">
    <property type="term" value="C:cytoplasm"/>
    <property type="evidence" value="ECO:0007669"/>
    <property type="project" value="UniProtKB-SubCell"/>
</dbReference>
<dbReference type="InterPro" id="IPR027417">
    <property type="entry name" value="P-loop_NTPase"/>
</dbReference>
<dbReference type="Proteomes" id="UP000824111">
    <property type="component" value="Unassembled WGS sequence"/>
</dbReference>
<reference evidence="5" key="2">
    <citation type="journal article" date="2021" name="PeerJ">
        <title>Extensive microbial diversity within the chicken gut microbiome revealed by metagenomics and culture.</title>
        <authorList>
            <person name="Gilroy R."/>
            <person name="Ravi A."/>
            <person name="Getino M."/>
            <person name="Pursley I."/>
            <person name="Horton D.L."/>
            <person name="Alikhan N.F."/>
            <person name="Baker D."/>
            <person name="Gharbi K."/>
            <person name="Hall N."/>
            <person name="Watson M."/>
            <person name="Adriaenssens E.M."/>
            <person name="Foster-Nyarko E."/>
            <person name="Jarju S."/>
            <person name="Secka A."/>
            <person name="Antonio M."/>
            <person name="Oren A."/>
            <person name="Chaudhuri R.R."/>
            <person name="La Ragione R."/>
            <person name="Hildebrand F."/>
            <person name="Pallen M.J."/>
        </authorList>
    </citation>
    <scope>NUCLEOTIDE SEQUENCE</scope>
    <source>
        <strain evidence="5">ChiSjej4B22-9803</strain>
    </source>
</reference>
<comment type="caution">
    <text evidence="5">The sequence shown here is derived from an EMBL/GenBank/DDBJ whole genome shotgun (WGS) entry which is preliminary data.</text>
</comment>
<dbReference type="GO" id="GO:0015937">
    <property type="term" value="P:coenzyme A biosynthetic process"/>
    <property type="evidence" value="ECO:0007669"/>
    <property type="project" value="UniProtKB-UniRule"/>
</dbReference>
<dbReference type="SUPFAM" id="SSF52540">
    <property type="entry name" value="P-loop containing nucleoside triphosphate hydrolases"/>
    <property type="match status" value="1"/>
</dbReference>
<keyword evidence="3" id="KW-0963">Cytoplasm</keyword>
<dbReference type="GO" id="GO:0004140">
    <property type="term" value="F:dephospho-CoA kinase activity"/>
    <property type="evidence" value="ECO:0007669"/>
    <property type="project" value="UniProtKB-UniRule"/>
</dbReference>
<dbReference type="EMBL" id="DVND01000096">
    <property type="protein sequence ID" value="HIU48435.1"/>
    <property type="molecule type" value="Genomic_DNA"/>
</dbReference>
<dbReference type="PROSITE" id="PS51219">
    <property type="entry name" value="DPCK"/>
    <property type="match status" value="1"/>
</dbReference>
<organism evidence="5 6">
    <name type="scientific">Candidatus Avimonoglobus intestinipullorum</name>
    <dbReference type="NCBI Taxonomy" id="2840699"/>
    <lineage>
        <taxon>Bacteria</taxon>
        <taxon>Bacillati</taxon>
        <taxon>Bacillota</taxon>
        <taxon>Clostridia</taxon>
        <taxon>Eubacteriales</taxon>
        <taxon>Candidatus Avimonoglobus</taxon>
    </lineage>
</organism>
<sequence>MIKLGITGGSGCGKTTVSDILRSRGIDVVDCDVLAREVVRAGKPALAEIAARFGEAYIRPDGTLDRKKLGGLVFSDPAALLDLNSITHRYITAELERHIQGYSGNIIGIDGAAIIESGTAAACDYVLAVLAEEAVRAARICARDGLAEEEALQRICAQKPDAFYLEHADFVIYNNGDRTVLEREVCAIIGKMVKKFETDF</sequence>
<dbReference type="NCBIfam" id="TIGR00152">
    <property type="entry name" value="dephospho-CoA kinase"/>
    <property type="match status" value="1"/>
</dbReference>
<dbReference type="HAMAP" id="MF_00376">
    <property type="entry name" value="Dephospho_CoA_kinase"/>
    <property type="match status" value="1"/>
</dbReference>
<keyword evidence="1 3" id="KW-0547">Nucleotide-binding</keyword>
<comment type="similarity">
    <text evidence="3">Belongs to the CoaE family.</text>
</comment>
<comment type="pathway">
    <text evidence="3">Cofactor biosynthesis; coenzyme A biosynthesis; CoA from (R)-pantothenate: step 5/5.</text>
</comment>
<evidence type="ECO:0000256" key="3">
    <source>
        <dbReference type="HAMAP-Rule" id="MF_00376"/>
    </source>
</evidence>
<keyword evidence="3 5" id="KW-0808">Transferase</keyword>
<keyword evidence="2 3" id="KW-0067">ATP-binding</keyword>
<accession>A0A9D1LUY5</accession>
<protein>
    <recommendedName>
        <fullName evidence="3 4">Dephospho-CoA kinase</fullName>
        <ecNumber evidence="3 4">2.7.1.24</ecNumber>
    </recommendedName>
    <alternativeName>
        <fullName evidence="3">Dephosphocoenzyme A kinase</fullName>
    </alternativeName>
</protein>
<feature type="binding site" evidence="3">
    <location>
        <begin position="11"/>
        <end position="16"/>
    </location>
    <ligand>
        <name>ATP</name>
        <dbReference type="ChEBI" id="CHEBI:30616"/>
    </ligand>
</feature>
<dbReference type="EC" id="2.7.1.24" evidence="3 4"/>
<comment type="catalytic activity">
    <reaction evidence="3">
        <text>3'-dephospho-CoA + ATP = ADP + CoA + H(+)</text>
        <dbReference type="Rhea" id="RHEA:18245"/>
        <dbReference type="ChEBI" id="CHEBI:15378"/>
        <dbReference type="ChEBI" id="CHEBI:30616"/>
        <dbReference type="ChEBI" id="CHEBI:57287"/>
        <dbReference type="ChEBI" id="CHEBI:57328"/>
        <dbReference type="ChEBI" id="CHEBI:456216"/>
        <dbReference type="EC" id="2.7.1.24"/>
    </reaction>
</comment>
<gene>
    <name evidence="3" type="primary">coaE</name>
    <name evidence="5" type="ORF">IAB04_03665</name>
</gene>
<name>A0A9D1LUY5_9FIRM</name>
<comment type="subcellular location">
    <subcellularLocation>
        <location evidence="3">Cytoplasm</location>
    </subcellularLocation>
</comment>
<dbReference type="GO" id="GO:0005524">
    <property type="term" value="F:ATP binding"/>
    <property type="evidence" value="ECO:0007669"/>
    <property type="project" value="UniProtKB-UniRule"/>
</dbReference>
<dbReference type="AlphaFoldDB" id="A0A9D1LUY5"/>
<evidence type="ECO:0000256" key="2">
    <source>
        <dbReference type="ARBA" id="ARBA00022840"/>
    </source>
</evidence>
<comment type="function">
    <text evidence="3">Catalyzes the phosphorylation of the 3'-hydroxyl group of dephosphocoenzyme A to form coenzyme A.</text>
</comment>
<dbReference type="Pfam" id="PF01121">
    <property type="entry name" value="CoaE"/>
    <property type="match status" value="1"/>
</dbReference>
<dbReference type="PANTHER" id="PTHR10695:SF46">
    <property type="entry name" value="BIFUNCTIONAL COENZYME A SYNTHASE-RELATED"/>
    <property type="match status" value="1"/>
</dbReference>
<dbReference type="InterPro" id="IPR001977">
    <property type="entry name" value="Depp_CoAkinase"/>
</dbReference>
<dbReference type="CDD" id="cd02022">
    <property type="entry name" value="DPCK"/>
    <property type="match status" value="1"/>
</dbReference>